<dbReference type="AlphaFoldDB" id="H8KML6"/>
<reference evidence="3" key="1">
    <citation type="submission" date="2012-02" db="EMBL/GenBank/DDBJ databases">
        <title>The complete genome of Solitalea canadensis DSM 3403.</title>
        <authorList>
            <consortium name="US DOE Joint Genome Institute (JGI-PGF)"/>
            <person name="Lucas S."/>
            <person name="Copeland A."/>
            <person name="Lapidus A."/>
            <person name="Glavina del Rio T."/>
            <person name="Dalin E."/>
            <person name="Tice H."/>
            <person name="Bruce D."/>
            <person name="Goodwin L."/>
            <person name="Pitluck S."/>
            <person name="Peters L."/>
            <person name="Ovchinnikova G."/>
            <person name="Lu M."/>
            <person name="Kyrpides N."/>
            <person name="Mavromatis K."/>
            <person name="Ivanova N."/>
            <person name="Brettin T."/>
            <person name="Detter J.C."/>
            <person name="Han C."/>
            <person name="Larimer F."/>
            <person name="Land M."/>
            <person name="Hauser L."/>
            <person name="Markowitz V."/>
            <person name="Cheng J.-F."/>
            <person name="Hugenholtz P."/>
            <person name="Woyke T."/>
            <person name="Wu D."/>
            <person name="Spring S."/>
            <person name="Schroeder M."/>
            <person name="Kopitz M."/>
            <person name="Brambilla E."/>
            <person name="Klenk H.-P."/>
            <person name="Eisen J.A."/>
        </authorList>
    </citation>
    <scope>NUCLEOTIDE SEQUENCE</scope>
    <source>
        <strain evidence="3">DSM 3403</strain>
    </source>
</reference>
<keyword evidence="3" id="KW-0255">Endonuclease</keyword>
<evidence type="ECO:0000256" key="1">
    <source>
        <dbReference type="ARBA" id="ARBA00007435"/>
    </source>
</evidence>
<proteinExistence type="inferred from homology"/>
<evidence type="ECO:0000313" key="3">
    <source>
        <dbReference type="EMBL" id="AFD09007.1"/>
    </source>
</evidence>
<dbReference type="RefSeq" id="WP_014682230.1">
    <property type="nucleotide sequence ID" value="NC_017770.1"/>
</dbReference>
<dbReference type="OrthoDB" id="677560at2"/>
<dbReference type="InterPro" id="IPR000305">
    <property type="entry name" value="GIY-YIG_endonuc"/>
</dbReference>
<organism evidence="3 4">
    <name type="scientific">Solitalea canadensis (strain ATCC 29591 / DSM 3403 / JCM 21819 / LMG 8368 / NBRC 15130 / NCIMB 12057 / USAM 9D)</name>
    <name type="common">Flexibacter canadensis</name>
    <dbReference type="NCBI Taxonomy" id="929556"/>
    <lineage>
        <taxon>Bacteria</taxon>
        <taxon>Pseudomonadati</taxon>
        <taxon>Bacteroidota</taxon>
        <taxon>Sphingobacteriia</taxon>
        <taxon>Sphingobacteriales</taxon>
        <taxon>Sphingobacteriaceae</taxon>
        <taxon>Solitalea</taxon>
    </lineage>
</organism>
<protein>
    <submittedName>
        <fullName evidence="3">Putative endonuclease containing a URI domain</fullName>
    </submittedName>
</protein>
<dbReference type="InterPro" id="IPR050190">
    <property type="entry name" value="UPF0213_domain"/>
</dbReference>
<dbReference type="Proteomes" id="UP000007590">
    <property type="component" value="Chromosome"/>
</dbReference>
<dbReference type="CDD" id="cd10449">
    <property type="entry name" value="GIY-YIG_SLX1_like"/>
    <property type="match status" value="1"/>
</dbReference>
<feature type="domain" description="GIY-YIG" evidence="2">
    <location>
        <begin position="3"/>
        <end position="78"/>
    </location>
</feature>
<accession>H8KML6</accession>
<dbReference type="InterPro" id="IPR035901">
    <property type="entry name" value="GIY-YIG_endonuc_sf"/>
</dbReference>
<evidence type="ECO:0000259" key="2">
    <source>
        <dbReference type="PROSITE" id="PS50164"/>
    </source>
</evidence>
<sequence length="91" mass="10937">MFRPHYIYILRSQQDGTYYKGYTENYLRRLAEHNNGKSEFTSGKIPWELIYVEELPDIRSALIREKKLKKCKKEYFEWLVLQSSNVLNGNS</sequence>
<name>H8KML6_SOLCM</name>
<dbReference type="Pfam" id="PF01541">
    <property type="entry name" value="GIY-YIG"/>
    <property type="match status" value="1"/>
</dbReference>
<dbReference type="SUPFAM" id="SSF82771">
    <property type="entry name" value="GIY-YIG endonuclease"/>
    <property type="match status" value="1"/>
</dbReference>
<keyword evidence="3" id="KW-0540">Nuclease</keyword>
<dbReference type="Gene3D" id="3.40.1440.10">
    <property type="entry name" value="GIY-YIG endonuclease"/>
    <property type="match status" value="1"/>
</dbReference>
<gene>
    <name evidence="3" type="ordered locus">Solca_4016</name>
</gene>
<dbReference type="PANTHER" id="PTHR34477:SF1">
    <property type="entry name" value="UPF0213 PROTEIN YHBQ"/>
    <property type="match status" value="1"/>
</dbReference>
<keyword evidence="4" id="KW-1185">Reference proteome</keyword>
<dbReference type="HOGENOM" id="CLU_135650_6_2_10"/>
<dbReference type="EMBL" id="CP003349">
    <property type="protein sequence ID" value="AFD09007.1"/>
    <property type="molecule type" value="Genomic_DNA"/>
</dbReference>
<comment type="similarity">
    <text evidence="1">Belongs to the UPF0213 family.</text>
</comment>
<evidence type="ECO:0000313" key="4">
    <source>
        <dbReference type="Proteomes" id="UP000007590"/>
    </source>
</evidence>
<dbReference type="PANTHER" id="PTHR34477">
    <property type="entry name" value="UPF0213 PROTEIN YHBQ"/>
    <property type="match status" value="1"/>
</dbReference>
<dbReference type="GO" id="GO:0004519">
    <property type="term" value="F:endonuclease activity"/>
    <property type="evidence" value="ECO:0007669"/>
    <property type="project" value="UniProtKB-KW"/>
</dbReference>
<keyword evidence="3" id="KW-0378">Hydrolase</keyword>
<dbReference type="KEGG" id="scn:Solca_4016"/>
<dbReference type="PROSITE" id="PS50164">
    <property type="entry name" value="GIY_YIG"/>
    <property type="match status" value="1"/>
</dbReference>
<dbReference type="eggNOG" id="COG2827">
    <property type="taxonomic scope" value="Bacteria"/>
</dbReference>